<keyword evidence="6" id="KW-0472">Membrane</keyword>
<evidence type="ECO:0000313" key="9">
    <source>
        <dbReference type="Proteomes" id="UP000646827"/>
    </source>
</evidence>
<accession>A0A8H7RTA4</accession>
<dbReference type="SUPFAM" id="SSF54373">
    <property type="entry name" value="FAD-linked reductases, C-terminal domain"/>
    <property type="match status" value="1"/>
</dbReference>
<sequence>MTYTPPTPGSKIIIVGGGAFGLSTAYALSLKKYNVWVFDRNIIPSADASSTDINKCVRMDYGEDLLSMQLTMEALPHWHQWNKERNEMGLSPVFHQTGSLLLCKGNKLSDYERSSMKHVREAGYGHTIQEFQTPESIIKQFPQFKDAVNNGYRTAYLNTAAGLSSVVAIVVDGKERGWCDSSETIKHLYKKCMDHGVQFVTGSDRGAFEKFIFKNDQQEVQGIQTRDQIKHLADHVILAAGPWTASLLDFGNRLQATGQAVIQFTPPKEFVEKFKNAPVYGGDISRTGFYGFPINAEGKMKIASHSVGYVYYDSNRSDHICVPRTQVSHEKDTIPLKGLNNFRDFLNEFMPETNDWDITYSRVCWYSDTPDGKFLIAPYPNYKNLIIASGDSGHAMKFTPNIGFKIAQIVEGVESDYSRAWAWRDYKDDAMSSSDGTRNITSKPLTLGVGEARMASLDELKARK</sequence>
<evidence type="ECO:0000256" key="4">
    <source>
        <dbReference type="ARBA" id="ARBA00022827"/>
    </source>
</evidence>
<dbReference type="OrthoDB" id="2219495at2759"/>
<dbReference type="SUPFAM" id="SSF51905">
    <property type="entry name" value="FAD/NAD(P)-binding domain"/>
    <property type="match status" value="1"/>
</dbReference>
<evidence type="ECO:0000313" key="8">
    <source>
        <dbReference type="EMBL" id="KAG2216776.1"/>
    </source>
</evidence>
<evidence type="ECO:0000256" key="1">
    <source>
        <dbReference type="ARBA" id="ARBA00001974"/>
    </source>
</evidence>
<reference evidence="8 9" key="1">
    <citation type="submission" date="2020-12" db="EMBL/GenBank/DDBJ databases">
        <title>Metabolic potential, ecology and presence of endohyphal bacteria is reflected in genomic diversity of Mucoromycotina.</title>
        <authorList>
            <person name="Muszewska A."/>
            <person name="Okrasinska A."/>
            <person name="Steczkiewicz K."/>
            <person name="Drgas O."/>
            <person name="Orlowska M."/>
            <person name="Perlinska-Lenart U."/>
            <person name="Aleksandrzak-Piekarczyk T."/>
            <person name="Szatraj K."/>
            <person name="Zielenkiewicz U."/>
            <person name="Pilsyk S."/>
            <person name="Malc E."/>
            <person name="Mieczkowski P."/>
            <person name="Kruszewska J.S."/>
            <person name="Biernat P."/>
            <person name="Pawlowska J."/>
        </authorList>
    </citation>
    <scope>NUCLEOTIDE SEQUENCE [LARGE SCALE GENOMIC DNA]</scope>
    <source>
        <strain evidence="8 9">CBS 142.35</strain>
    </source>
</reference>
<feature type="domain" description="FAD dependent oxidoreductase" evidence="7">
    <location>
        <begin position="11"/>
        <end position="408"/>
    </location>
</feature>
<proteinExistence type="inferred from homology"/>
<comment type="cofactor">
    <cofactor evidence="1">
        <name>FAD</name>
        <dbReference type="ChEBI" id="CHEBI:57692"/>
    </cofactor>
</comment>
<evidence type="ECO:0000256" key="6">
    <source>
        <dbReference type="SAM" id="Phobius"/>
    </source>
</evidence>
<evidence type="ECO:0000256" key="5">
    <source>
        <dbReference type="ARBA" id="ARBA00023002"/>
    </source>
</evidence>
<keyword evidence="4" id="KW-0274">FAD</keyword>
<dbReference type="AlphaFoldDB" id="A0A8H7RTA4"/>
<evidence type="ECO:0000259" key="7">
    <source>
        <dbReference type="Pfam" id="PF01266"/>
    </source>
</evidence>
<comment type="similarity">
    <text evidence="2">Belongs to the MSOX/MTOX family.</text>
</comment>
<protein>
    <recommendedName>
        <fullName evidence="7">FAD dependent oxidoreductase domain-containing protein</fullName>
    </recommendedName>
</protein>
<dbReference type="Gene3D" id="3.50.50.60">
    <property type="entry name" value="FAD/NAD(P)-binding domain"/>
    <property type="match status" value="1"/>
</dbReference>
<keyword evidence="6" id="KW-0812">Transmembrane</keyword>
<dbReference type="GO" id="GO:0008115">
    <property type="term" value="F:sarcosine oxidase activity"/>
    <property type="evidence" value="ECO:0007669"/>
    <property type="project" value="TreeGrafter"/>
</dbReference>
<keyword evidence="3" id="KW-0285">Flavoprotein</keyword>
<feature type="transmembrane region" description="Helical" evidence="6">
    <location>
        <begin position="12"/>
        <end position="30"/>
    </location>
</feature>
<evidence type="ECO:0000256" key="3">
    <source>
        <dbReference type="ARBA" id="ARBA00022630"/>
    </source>
</evidence>
<dbReference type="InterPro" id="IPR045170">
    <property type="entry name" value="MTOX"/>
</dbReference>
<keyword evidence="5" id="KW-0560">Oxidoreductase</keyword>
<keyword evidence="6" id="KW-1133">Transmembrane helix</keyword>
<dbReference type="Proteomes" id="UP000646827">
    <property type="component" value="Unassembled WGS sequence"/>
</dbReference>
<dbReference type="Gene3D" id="3.30.9.10">
    <property type="entry name" value="D-Amino Acid Oxidase, subunit A, domain 2"/>
    <property type="match status" value="1"/>
</dbReference>
<organism evidence="8 9">
    <name type="scientific">Circinella minor</name>
    <dbReference type="NCBI Taxonomy" id="1195481"/>
    <lineage>
        <taxon>Eukaryota</taxon>
        <taxon>Fungi</taxon>
        <taxon>Fungi incertae sedis</taxon>
        <taxon>Mucoromycota</taxon>
        <taxon>Mucoromycotina</taxon>
        <taxon>Mucoromycetes</taxon>
        <taxon>Mucorales</taxon>
        <taxon>Lichtheimiaceae</taxon>
        <taxon>Circinella</taxon>
    </lineage>
</organism>
<name>A0A8H7RTA4_9FUNG</name>
<dbReference type="GO" id="GO:0050660">
    <property type="term" value="F:flavin adenine dinucleotide binding"/>
    <property type="evidence" value="ECO:0007669"/>
    <property type="project" value="InterPro"/>
</dbReference>
<dbReference type="InterPro" id="IPR006076">
    <property type="entry name" value="FAD-dep_OxRdtase"/>
</dbReference>
<dbReference type="EMBL" id="JAEPRB010000361">
    <property type="protein sequence ID" value="KAG2216776.1"/>
    <property type="molecule type" value="Genomic_DNA"/>
</dbReference>
<comment type="caution">
    <text evidence="8">The sequence shown here is derived from an EMBL/GenBank/DDBJ whole genome shotgun (WGS) entry which is preliminary data.</text>
</comment>
<dbReference type="Pfam" id="PF01266">
    <property type="entry name" value="DAO"/>
    <property type="match status" value="1"/>
</dbReference>
<dbReference type="InterPro" id="IPR036188">
    <property type="entry name" value="FAD/NAD-bd_sf"/>
</dbReference>
<keyword evidence="9" id="KW-1185">Reference proteome</keyword>
<gene>
    <name evidence="8" type="ORF">INT45_003790</name>
</gene>
<dbReference type="PANTHER" id="PTHR10961">
    <property type="entry name" value="PEROXISOMAL SARCOSINE OXIDASE"/>
    <property type="match status" value="1"/>
</dbReference>
<dbReference type="PANTHER" id="PTHR10961:SF46">
    <property type="entry name" value="PEROXISOMAL SARCOSINE OXIDASE"/>
    <property type="match status" value="1"/>
</dbReference>
<evidence type="ECO:0000256" key="2">
    <source>
        <dbReference type="ARBA" id="ARBA00010989"/>
    </source>
</evidence>